<dbReference type="SMART" id="SM00988">
    <property type="entry name" value="UreE_N"/>
    <property type="match status" value="1"/>
</dbReference>
<evidence type="ECO:0000256" key="3">
    <source>
        <dbReference type="ARBA" id="ARBA00022596"/>
    </source>
</evidence>
<evidence type="ECO:0000256" key="4">
    <source>
        <dbReference type="ARBA" id="ARBA00023186"/>
    </source>
</evidence>
<dbReference type="GO" id="GO:0051082">
    <property type="term" value="F:unfolded protein binding"/>
    <property type="evidence" value="ECO:0007669"/>
    <property type="project" value="UniProtKB-UniRule"/>
</dbReference>
<dbReference type="GO" id="GO:0006457">
    <property type="term" value="P:protein folding"/>
    <property type="evidence" value="ECO:0007669"/>
    <property type="project" value="InterPro"/>
</dbReference>
<keyword evidence="2 5" id="KW-0963">Cytoplasm</keyword>
<protein>
    <recommendedName>
        <fullName evidence="5">Urease accessory protein UreE</fullName>
    </recommendedName>
</protein>
<comment type="function">
    <text evidence="5">Involved in urease metallocenter assembly. Binds nickel. Probably functions as a nickel donor during metallocenter assembly.</text>
</comment>
<dbReference type="InterPro" id="IPR012406">
    <property type="entry name" value="UreE"/>
</dbReference>
<organism evidence="7 8">
    <name type="scientific">Actinotignum urinale</name>
    <dbReference type="NCBI Taxonomy" id="190146"/>
    <lineage>
        <taxon>Bacteria</taxon>
        <taxon>Bacillati</taxon>
        <taxon>Actinomycetota</taxon>
        <taxon>Actinomycetes</taxon>
        <taxon>Actinomycetales</taxon>
        <taxon>Actinomycetaceae</taxon>
        <taxon>Actinotignum</taxon>
    </lineage>
</organism>
<dbReference type="GO" id="GO:0016151">
    <property type="term" value="F:nickel cation binding"/>
    <property type="evidence" value="ECO:0007669"/>
    <property type="project" value="UniProtKB-UniRule"/>
</dbReference>
<keyword evidence="4 5" id="KW-0143">Chaperone</keyword>
<dbReference type="SUPFAM" id="SSF69287">
    <property type="entry name" value="Urease metallochaperone UreE, N-terminal domain"/>
    <property type="match status" value="1"/>
</dbReference>
<dbReference type="Proteomes" id="UP001281731">
    <property type="component" value="Unassembled WGS sequence"/>
</dbReference>
<comment type="subcellular location">
    <subcellularLocation>
        <location evidence="1 5">Cytoplasm</location>
    </subcellularLocation>
</comment>
<dbReference type="Pfam" id="PF05194">
    <property type="entry name" value="UreE_C"/>
    <property type="match status" value="1"/>
</dbReference>
<comment type="caution">
    <text evidence="7">The sequence shown here is derived from an EMBL/GenBank/DDBJ whole genome shotgun (WGS) entry which is preliminary data.</text>
</comment>
<dbReference type="NCBIfam" id="NF009757">
    <property type="entry name" value="PRK13261.2-3"/>
    <property type="match status" value="1"/>
</dbReference>
<evidence type="ECO:0000256" key="5">
    <source>
        <dbReference type="HAMAP-Rule" id="MF_00822"/>
    </source>
</evidence>
<dbReference type="GO" id="GO:0065003">
    <property type="term" value="P:protein-containing complex assembly"/>
    <property type="evidence" value="ECO:0007669"/>
    <property type="project" value="InterPro"/>
</dbReference>
<evidence type="ECO:0000313" key="7">
    <source>
        <dbReference type="EMBL" id="MDY5155504.1"/>
    </source>
</evidence>
<reference evidence="7" key="1">
    <citation type="submission" date="2023-10" db="EMBL/GenBank/DDBJ databases">
        <title>Whole Genome based description of the genera Actinobaculum and Actinotignum reveals a complex phylogenetic relationship within the species included in the genus Actinotignum.</title>
        <authorList>
            <person name="Jensen C.S."/>
            <person name="Dargis R."/>
            <person name="Kemp M."/>
            <person name="Christensen J.J."/>
        </authorList>
    </citation>
    <scope>NUCLEOTIDE SEQUENCE</scope>
    <source>
        <strain evidence="7">SLA_B511</strain>
    </source>
</reference>
<dbReference type="CDD" id="cd00571">
    <property type="entry name" value="UreE"/>
    <property type="match status" value="1"/>
</dbReference>
<name>A0AAW9HX82_9ACTO</name>
<dbReference type="PIRSF" id="PIRSF036402">
    <property type="entry name" value="Ureas_acces_UreE"/>
    <property type="match status" value="1"/>
</dbReference>
<dbReference type="GO" id="GO:0019627">
    <property type="term" value="P:urea metabolic process"/>
    <property type="evidence" value="ECO:0007669"/>
    <property type="project" value="InterPro"/>
</dbReference>
<dbReference type="AlphaFoldDB" id="A0AAW9HX82"/>
<dbReference type="Gene3D" id="3.30.70.790">
    <property type="entry name" value="UreE, C-terminal domain"/>
    <property type="match status" value="1"/>
</dbReference>
<proteinExistence type="inferred from homology"/>
<dbReference type="InterPro" id="IPR007864">
    <property type="entry name" value="UreE_C_dom"/>
</dbReference>
<dbReference type="EMBL" id="JAWNGC010000009">
    <property type="protein sequence ID" value="MDY5155504.1"/>
    <property type="molecule type" value="Genomic_DNA"/>
</dbReference>
<dbReference type="Gene3D" id="2.60.260.20">
    <property type="entry name" value="Urease metallochaperone UreE, N-terminal domain"/>
    <property type="match status" value="1"/>
</dbReference>
<keyword evidence="3 5" id="KW-0533">Nickel</keyword>
<feature type="domain" description="UreE urease accessory N-terminal" evidence="6">
    <location>
        <begin position="6"/>
        <end position="73"/>
    </location>
</feature>
<comment type="similarity">
    <text evidence="5">Belongs to the UreE family.</text>
</comment>
<evidence type="ECO:0000259" key="6">
    <source>
        <dbReference type="SMART" id="SM00988"/>
    </source>
</evidence>
<dbReference type="GO" id="GO:0005737">
    <property type="term" value="C:cytoplasm"/>
    <property type="evidence" value="ECO:0007669"/>
    <property type="project" value="UniProtKB-SubCell"/>
</dbReference>
<accession>A0AAW9HX82</accession>
<evidence type="ECO:0000256" key="1">
    <source>
        <dbReference type="ARBA" id="ARBA00004496"/>
    </source>
</evidence>
<dbReference type="RefSeq" id="WP_022866866.1">
    <property type="nucleotide sequence ID" value="NZ_JAWNFT010000002.1"/>
</dbReference>
<dbReference type="Pfam" id="PF02814">
    <property type="entry name" value="UreE_N"/>
    <property type="match status" value="1"/>
</dbReference>
<gene>
    <name evidence="5 7" type="primary">ureE</name>
    <name evidence="7" type="ORF">R6G80_07200</name>
</gene>
<dbReference type="InterPro" id="IPR036118">
    <property type="entry name" value="UreE_N_sf"/>
</dbReference>
<evidence type="ECO:0000313" key="8">
    <source>
        <dbReference type="Proteomes" id="UP001281731"/>
    </source>
</evidence>
<dbReference type="InterPro" id="IPR004029">
    <property type="entry name" value="UreE_N"/>
</dbReference>
<evidence type="ECO:0000256" key="2">
    <source>
        <dbReference type="ARBA" id="ARBA00022490"/>
    </source>
</evidence>
<dbReference type="HAMAP" id="MF_00822">
    <property type="entry name" value="UreE"/>
    <property type="match status" value="1"/>
</dbReference>
<sequence>MLITEVVGNIRDLATEELAYLTQEKVRMGNLDLVKRVQRTTTDAGNEIGLRMPTGFREFHHGDILFRDETRIITIDVAPTDVLVLRPETIEDMAFLAHSLGNRHMQAQFFGPESEYGQGVMVVQYDHTVEDFLKHHNAIYTREERVMPHPFRHAEHTH</sequence>
<dbReference type="SUPFAM" id="SSF69737">
    <property type="entry name" value="Urease metallochaperone UreE, C-terminal domain"/>
    <property type="match status" value="1"/>
</dbReference>